<dbReference type="InterPro" id="IPR006145">
    <property type="entry name" value="PsdUridine_synth_RsuA/RluA"/>
</dbReference>
<protein>
    <recommendedName>
        <fullName evidence="10">Dual-specificity RNA pseudouridine synthase RluA</fullName>
        <ecNumber evidence="8">5.4.99.28</ecNumber>
        <ecNumber evidence="9">5.4.99.29</ecNumber>
    </recommendedName>
    <alternativeName>
        <fullName evidence="11">23S rRNA pseudouridine(746) synthase</fullName>
    </alternativeName>
    <alternativeName>
        <fullName evidence="14">Ribosomal large subunit pseudouridine synthase A</fullName>
    </alternativeName>
    <alternativeName>
        <fullName evidence="13">rRNA pseudouridylate synthase A</fullName>
    </alternativeName>
    <alternativeName>
        <fullName evidence="15">rRNA-uridine isomerase A</fullName>
    </alternativeName>
    <alternativeName>
        <fullName evidence="12">tRNA pseudouridine(32) synthase</fullName>
    </alternativeName>
</protein>
<evidence type="ECO:0000256" key="15">
    <source>
        <dbReference type="ARBA" id="ARBA00043143"/>
    </source>
</evidence>
<comment type="function">
    <text evidence="7">Dual specificity enzyme that catalyzes the synthesis of pseudouridine from uracil-746 in 23S ribosomal RNA and from uracil-32 in the anticodon stem and loop of transfer RNAs.</text>
</comment>
<keyword evidence="18" id="KW-1185">Reference proteome</keyword>
<comment type="catalytic activity">
    <reaction evidence="6">
        <text>uridine(746) in 23S rRNA = pseudouridine(746) in 23S rRNA</text>
        <dbReference type="Rhea" id="RHEA:42548"/>
        <dbReference type="Rhea" id="RHEA-COMP:10109"/>
        <dbReference type="Rhea" id="RHEA-COMP:10110"/>
        <dbReference type="ChEBI" id="CHEBI:65314"/>
        <dbReference type="ChEBI" id="CHEBI:65315"/>
        <dbReference type="EC" id="5.4.99.29"/>
    </reaction>
</comment>
<sequence length="277" mass="31215">MAEADVLKYLTMIMSKTNDHALTSQGAVRAWSFFDISCCVMPITDEDVALLNAAEARYSIDFFKDFAQSITVYEDDDIWVVDKPAGLLSVNGKSLKVSLLSRLERANPEVKLIHRLDMDTSGLMIFAKNPAAQTHISKQFIERLPQKQYAARVMGKWLSVGDKGEINVPVRYEPATKPRHIVDTEWKKHALTLYEVLGHEQCAGEWVTRVALKPVTGRSHQLRVHMVHVGHVMIGDPIYATDTALAIAPRLNLHAHQLRLKHPVLGAWMDWESPVPF</sequence>
<evidence type="ECO:0000256" key="2">
    <source>
        <dbReference type="ARBA" id="ARBA00022552"/>
    </source>
</evidence>
<evidence type="ECO:0000256" key="8">
    <source>
        <dbReference type="ARBA" id="ARBA00038944"/>
    </source>
</evidence>
<evidence type="ECO:0000256" key="1">
    <source>
        <dbReference type="ARBA" id="ARBA00010876"/>
    </source>
</evidence>
<dbReference type="EC" id="5.4.99.28" evidence="8"/>
<dbReference type="InterPro" id="IPR006224">
    <property type="entry name" value="PsdUridine_synth_RluA-like_CS"/>
</dbReference>
<proteinExistence type="inferred from homology"/>
<evidence type="ECO:0000256" key="4">
    <source>
        <dbReference type="ARBA" id="ARBA00023235"/>
    </source>
</evidence>
<name>A0ABP3FRH2_9GAMM</name>
<evidence type="ECO:0000313" key="17">
    <source>
        <dbReference type="EMBL" id="GAA0322537.1"/>
    </source>
</evidence>
<comment type="similarity">
    <text evidence="1">Belongs to the pseudouridine synthase RluA family.</text>
</comment>
<dbReference type="EMBL" id="BAAAFR010000008">
    <property type="protein sequence ID" value="GAA0322537.1"/>
    <property type="molecule type" value="Genomic_DNA"/>
</dbReference>
<reference evidence="18" key="1">
    <citation type="journal article" date="2019" name="Int. J. Syst. Evol. Microbiol.">
        <title>The Global Catalogue of Microorganisms (GCM) 10K type strain sequencing project: providing services to taxonomists for standard genome sequencing and annotation.</title>
        <authorList>
            <consortium name="The Broad Institute Genomics Platform"/>
            <consortium name="The Broad Institute Genome Sequencing Center for Infectious Disease"/>
            <person name="Wu L."/>
            <person name="Ma J."/>
        </authorList>
    </citation>
    <scope>NUCLEOTIDE SEQUENCE [LARGE SCALE GENOMIC DNA]</scope>
    <source>
        <strain evidence="18">JCM 16343</strain>
    </source>
</reference>
<evidence type="ECO:0000256" key="6">
    <source>
        <dbReference type="ARBA" id="ARBA00036916"/>
    </source>
</evidence>
<comment type="catalytic activity">
    <reaction evidence="5">
        <text>uridine(32) in tRNA = pseudouridine(32) in tRNA</text>
        <dbReference type="Rhea" id="RHEA:42544"/>
        <dbReference type="Rhea" id="RHEA-COMP:10107"/>
        <dbReference type="Rhea" id="RHEA-COMP:10108"/>
        <dbReference type="ChEBI" id="CHEBI:65314"/>
        <dbReference type="ChEBI" id="CHEBI:65315"/>
        <dbReference type="EC" id="5.4.99.28"/>
    </reaction>
</comment>
<keyword evidence="4" id="KW-0413">Isomerase</keyword>
<dbReference type="PANTHER" id="PTHR21600">
    <property type="entry name" value="MITOCHONDRIAL RNA PSEUDOURIDINE SYNTHASE"/>
    <property type="match status" value="1"/>
</dbReference>
<dbReference type="SUPFAM" id="SSF55120">
    <property type="entry name" value="Pseudouridine synthase"/>
    <property type="match status" value="1"/>
</dbReference>
<dbReference type="Gene3D" id="3.30.2350.10">
    <property type="entry name" value="Pseudouridine synthase"/>
    <property type="match status" value="1"/>
</dbReference>
<dbReference type="Proteomes" id="UP001501787">
    <property type="component" value="Unassembled WGS sequence"/>
</dbReference>
<dbReference type="Pfam" id="PF00849">
    <property type="entry name" value="PseudoU_synth_2"/>
    <property type="match status" value="1"/>
</dbReference>
<evidence type="ECO:0000256" key="11">
    <source>
        <dbReference type="ARBA" id="ARBA00041266"/>
    </source>
</evidence>
<keyword evidence="2" id="KW-0698">rRNA processing</keyword>
<evidence type="ECO:0000256" key="13">
    <source>
        <dbReference type="ARBA" id="ARBA00042844"/>
    </source>
</evidence>
<keyword evidence="3" id="KW-0819">tRNA processing</keyword>
<dbReference type="PROSITE" id="PS01129">
    <property type="entry name" value="PSI_RLU"/>
    <property type="match status" value="1"/>
</dbReference>
<evidence type="ECO:0000256" key="5">
    <source>
        <dbReference type="ARBA" id="ARBA00036184"/>
    </source>
</evidence>
<evidence type="ECO:0000256" key="7">
    <source>
        <dbReference type="ARBA" id="ARBA00037305"/>
    </source>
</evidence>
<dbReference type="InterPro" id="IPR020103">
    <property type="entry name" value="PsdUridine_synth_cat_dom_sf"/>
</dbReference>
<evidence type="ECO:0000256" key="12">
    <source>
        <dbReference type="ARBA" id="ARBA00042372"/>
    </source>
</evidence>
<dbReference type="PANTHER" id="PTHR21600:SF91">
    <property type="entry name" value="DUAL-SPECIFICITY RNA PSEUDOURIDINE SYNTHASE RLUA"/>
    <property type="match status" value="1"/>
</dbReference>
<evidence type="ECO:0000259" key="16">
    <source>
        <dbReference type="Pfam" id="PF00849"/>
    </source>
</evidence>
<organism evidence="17 18">
    <name type="scientific">Psychrobacter aestuarii</name>
    <dbReference type="NCBI Taxonomy" id="556327"/>
    <lineage>
        <taxon>Bacteria</taxon>
        <taxon>Pseudomonadati</taxon>
        <taxon>Pseudomonadota</taxon>
        <taxon>Gammaproteobacteria</taxon>
        <taxon>Moraxellales</taxon>
        <taxon>Moraxellaceae</taxon>
        <taxon>Psychrobacter</taxon>
    </lineage>
</organism>
<evidence type="ECO:0000256" key="3">
    <source>
        <dbReference type="ARBA" id="ARBA00022694"/>
    </source>
</evidence>
<evidence type="ECO:0000313" key="18">
    <source>
        <dbReference type="Proteomes" id="UP001501787"/>
    </source>
</evidence>
<gene>
    <name evidence="17" type="ORF">GCM10009129_20410</name>
</gene>
<dbReference type="InterPro" id="IPR050188">
    <property type="entry name" value="RluA_PseudoU_synthase"/>
</dbReference>
<evidence type="ECO:0000256" key="14">
    <source>
        <dbReference type="ARBA" id="ARBA00042883"/>
    </source>
</evidence>
<accession>A0ABP3FRH2</accession>
<evidence type="ECO:0000256" key="10">
    <source>
        <dbReference type="ARBA" id="ARBA00039988"/>
    </source>
</evidence>
<comment type="caution">
    <text evidence="17">The sequence shown here is derived from an EMBL/GenBank/DDBJ whole genome shotgun (WGS) entry which is preliminary data.</text>
</comment>
<evidence type="ECO:0000256" key="9">
    <source>
        <dbReference type="ARBA" id="ARBA00038945"/>
    </source>
</evidence>
<feature type="domain" description="Pseudouridine synthase RsuA/RluA-like" evidence="16">
    <location>
        <begin position="78"/>
        <end position="226"/>
    </location>
</feature>
<dbReference type="CDD" id="cd02869">
    <property type="entry name" value="PseudoU_synth_RluA_like"/>
    <property type="match status" value="1"/>
</dbReference>
<dbReference type="EC" id="5.4.99.29" evidence="9"/>